<name>D4FA67_EDWTA</name>
<dbReference type="Proteomes" id="UP000003692">
    <property type="component" value="Unassembled WGS sequence"/>
</dbReference>
<reference evidence="1 2" key="1">
    <citation type="submission" date="2010-02" db="EMBL/GenBank/DDBJ databases">
        <authorList>
            <person name="Weinstock G."/>
            <person name="Sodergren E."/>
            <person name="Clifton S."/>
            <person name="Fulton L."/>
            <person name="Fulton B."/>
            <person name="Courtney L."/>
            <person name="Fronick C."/>
            <person name="Harrison M."/>
            <person name="Strong C."/>
            <person name="Farmer C."/>
            <person name="Delahaunty K."/>
            <person name="Markovic C."/>
            <person name="Hall O."/>
            <person name="Minx P."/>
            <person name="Tomlinson C."/>
            <person name="Mitreva M."/>
            <person name="Nelson J."/>
            <person name="Hou S."/>
            <person name="Wollam A."/>
            <person name="Pepin K.H."/>
            <person name="Johnson M."/>
            <person name="Bhonagiri V."/>
            <person name="Zhang X."/>
            <person name="Suruliraj S."/>
            <person name="Warren W."/>
            <person name="Chinwalla A."/>
            <person name="Mardis E.R."/>
            <person name="Wilson R.K."/>
        </authorList>
    </citation>
    <scope>NUCLEOTIDE SEQUENCE [LARGE SCALE GENOMIC DNA]</scope>
    <source>
        <strain evidence="1 2">ATCC 23685</strain>
    </source>
</reference>
<dbReference type="EMBL" id="ADGK01000288">
    <property type="protein sequence ID" value="EFE21347.1"/>
    <property type="molecule type" value="Genomic_DNA"/>
</dbReference>
<dbReference type="HOGENOM" id="CLU_3269283_0_0_6"/>
<evidence type="ECO:0000313" key="1">
    <source>
        <dbReference type="EMBL" id="EFE21347.1"/>
    </source>
</evidence>
<gene>
    <name evidence="1" type="ORF">EDWATA_03685</name>
</gene>
<evidence type="ECO:0000313" key="2">
    <source>
        <dbReference type="Proteomes" id="UP000003692"/>
    </source>
</evidence>
<dbReference type="PROSITE" id="PS51257">
    <property type="entry name" value="PROKAR_LIPOPROTEIN"/>
    <property type="match status" value="1"/>
</dbReference>
<evidence type="ECO:0008006" key="3">
    <source>
        <dbReference type="Google" id="ProtNLM"/>
    </source>
</evidence>
<protein>
    <recommendedName>
        <fullName evidence="3">Lipoprotein</fullName>
    </recommendedName>
</protein>
<accession>D4FA67</accession>
<sequence length="41" mass="4963">MDKKIWRILKSCQKKANVFFAAFLSCRAFTSHRSRNEWPFL</sequence>
<organism evidence="1 2">
    <name type="scientific">Edwardsiella tarda ATCC 23685</name>
    <dbReference type="NCBI Taxonomy" id="500638"/>
    <lineage>
        <taxon>Bacteria</taxon>
        <taxon>Pseudomonadati</taxon>
        <taxon>Pseudomonadota</taxon>
        <taxon>Gammaproteobacteria</taxon>
        <taxon>Enterobacterales</taxon>
        <taxon>Hafniaceae</taxon>
        <taxon>Edwardsiella</taxon>
    </lineage>
</organism>
<dbReference type="AlphaFoldDB" id="D4FA67"/>
<comment type="caution">
    <text evidence="1">The sequence shown here is derived from an EMBL/GenBank/DDBJ whole genome shotgun (WGS) entry which is preliminary data.</text>
</comment>
<proteinExistence type="predicted"/>